<evidence type="ECO:0000313" key="3">
    <source>
        <dbReference type="EMBL" id="EOM25935.1"/>
    </source>
</evidence>
<dbReference type="Pfam" id="PF05598">
    <property type="entry name" value="DUF772"/>
    <property type="match status" value="1"/>
</dbReference>
<organism evidence="3 4">
    <name type="scientific">Enterococcus faecium EnGen0192</name>
    <dbReference type="NCBI Taxonomy" id="1157487"/>
    <lineage>
        <taxon>Bacteria</taxon>
        <taxon>Bacillati</taxon>
        <taxon>Bacillota</taxon>
        <taxon>Bacilli</taxon>
        <taxon>Lactobacillales</taxon>
        <taxon>Enterococcaceae</taxon>
        <taxon>Enterococcus</taxon>
    </lineage>
</organism>
<dbReference type="InterPro" id="IPR025668">
    <property type="entry name" value="Tnp_DDE_dom"/>
</dbReference>
<dbReference type="Proteomes" id="UP000013897">
    <property type="component" value="Unassembled WGS sequence"/>
</dbReference>
<dbReference type="PANTHER" id="PTHR33408">
    <property type="entry name" value="TRANSPOSASE"/>
    <property type="match status" value="1"/>
</dbReference>
<dbReference type="InterPro" id="IPR047629">
    <property type="entry name" value="IS1182_transpos"/>
</dbReference>
<protein>
    <submittedName>
        <fullName evidence="3">Transposase</fullName>
    </submittedName>
</protein>
<dbReference type="InterPro" id="IPR008490">
    <property type="entry name" value="Transposase_InsH_N"/>
</dbReference>
<dbReference type="Pfam" id="PF13751">
    <property type="entry name" value="DDE_Tnp_1_6"/>
    <property type="match status" value="1"/>
</dbReference>
<feature type="domain" description="Transposase DDE" evidence="2">
    <location>
        <begin position="323"/>
        <end position="442"/>
    </location>
</feature>
<dbReference type="EMBL" id="AITY01000021">
    <property type="protein sequence ID" value="EOM25935.1"/>
    <property type="molecule type" value="Genomic_DNA"/>
</dbReference>
<accession>A0A829FKE8</accession>
<evidence type="ECO:0000259" key="2">
    <source>
        <dbReference type="Pfam" id="PF13751"/>
    </source>
</evidence>
<dbReference type="NCBIfam" id="NF033551">
    <property type="entry name" value="transpos_IS1182"/>
    <property type="match status" value="1"/>
</dbReference>
<sequence length="594" mass="69641">MMSKNNTNGRNQFAMLTIDDLVPQDHLVRKIDAALDFEFIYPIVEATYSDLGRPSIDPVILIKLVFIQYLFGIRSMRQTIKEVDTNVAYRWFLGYSFEEKIPHFSTFGKNYVRRFRETTVFEDIFAYILEQAVKAGFVTEDNLYLDSTHIKANANKHKFTKEMTHDEAKAYQDELEDEINRQRIEAGKRPFTLDLEKEVKLKERKISKADPESGYYVKGEREKQFAYSAHTSCDDNGFILSTIITPGNIHDSQVAFQLVKQSKRLFPEINCVVADAGYKTPKFVHFLTHLNLRPCLPYSRPKGKKELLSKNEFLYDEYFDCYICPQDQMLAFSTVTREGYREYKSNPKECVNCPLLNQCTKSKNHQRVITRHVWGDLMDEVEHLRLTDLNKSIYKKRKQTIERIFADAKEKHGMRWTKYRGLEKVATHTMLVFAAMNLKKLATWLWKGKEPLFFCSKIRNEVDKKLFQARVTSLEQLLSTVWDLSYWLRSFISLNNPTVFLYGTLKRKVVSINPSAITKNNKKSSPVHSHWLYVKLQVIPLELRTIYLSLDRTGISQSKSFNSNLLKYENQLHRRPIKFFFSNQFLPIFSSTVY</sequence>
<feature type="domain" description="Transposase InsH N-terminal" evidence="1">
    <location>
        <begin position="18"/>
        <end position="111"/>
    </location>
</feature>
<evidence type="ECO:0000259" key="1">
    <source>
        <dbReference type="Pfam" id="PF05598"/>
    </source>
</evidence>
<evidence type="ECO:0000313" key="4">
    <source>
        <dbReference type="Proteomes" id="UP000013897"/>
    </source>
</evidence>
<gene>
    <name evidence="3" type="ORF">SSM_01064</name>
</gene>
<reference evidence="3 4" key="1">
    <citation type="submission" date="2013-02" db="EMBL/GenBank/DDBJ databases">
        <title>The Genome Sequence of Enterococcus faecium HM1072.</title>
        <authorList>
            <consortium name="The Broad Institute Genome Sequencing Platform"/>
            <consortium name="The Broad Institute Genome Sequencing Center for Infectious Disease"/>
            <person name="Earl A.M."/>
            <person name="Gilmore M.S."/>
            <person name="Lebreton F."/>
            <person name="Courvalin P."/>
            <person name="Walker B."/>
            <person name="Young S.K."/>
            <person name="Zeng Q."/>
            <person name="Gargeya S."/>
            <person name="Fitzgerald M."/>
            <person name="Haas B."/>
            <person name="Abouelleil A."/>
            <person name="Alvarado L."/>
            <person name="Arachchi H.M."/>
            <person name="Berlin A.M."/>
            <person name="Chapman S.B."/>
            <person name="Dewar J."/>
            <person name="Goldberg J."/>
            <person name="Griggs A."/>
            <person name="Gujja S."/>
            <person name="Hansen M."/>
            <person name="Howarth C."/>
            <person name="Imamovic A."/>
            <person name="Larimer J."/>
            <person name="McCowan C."/>
            <person name="Murphy C."/>
            <person name="Neiman D."/>
            <person name="Pearson M."/>
            <person name="Priest M."/>
            <person name="Roberts A."/>
            <person name="Saif S."/>
            <person name="Shea T."/>
            <person name="Sisk P."/>
            <person name="Sykes S."/>
            <person name="Wortman J."/>
            <person name="Nusbaum C."/>
            <person name="Birren B."/>
        </authorList>
    </citation>
    <scope>NUCLEOTIDE SEQUENCE [LARGE SCALE GENOMIC DNA]</scope>
    <source>
        <strain evidence="3 4">HM1072</strain>
    </source>
</reference>
<name>A0A829FKE8_ENTFC</name>
<dbReference type="AlphaFoldDB" id="A0A829FKE8"/>
<proteinExistence type="predicted"/>
<comment type="caution">
    <text evidence="3">The sequence shown here is derived from an EMBL/GenBank/DDBJ whole genome shotgun (WGS) entry which is preliminary data.</text>
</comment>